<sequence length="818" mass="93897">MRSQLARNVHIRLLASNGYASLMSCRALPGCYPASLSLPCPVPCPHFPSPSPQPLARRQQRRSFFNIFQKPPRQIKEPDFEPGYDVLLQFRKSESEGARPPDRDELVNGWLQFIRHKKRRRKGLNQTQAFLAMRLLRYLIETETEGYEDITIEDLRAALHVVMKPPKGNPESHLELAKLLYDEIDGRIQRMRKFGLDENTIRQITGGAKGTTDFENYLKSLAQYGGALEAVDCFSGYLSQVNGAELPPVAKVLWVIILRGLAKEGREEELLREFQAAEAAGVEFSPNIHEIMVTFYGSRDQVEEAKYWFERPVHANWRRTPEAYMQAIKFALRNDEQEWLQRMMEELVNSKPGKEWWNVILYWAVVAMDKGAEEVKQMIRIMMSTPPTDGVDPPVPDTTTLDALIRAATEKQNPYLAERFLSIGHELGIELKASTYLLQMDYRLDAKDFSGVQAIYAKFRRGEVPIENEEDLPVVNKYIRALCSVKNPDIDRILDIVADLEHRQATLEPETVAAICTVLLRNDNQFEVIDTLSMHTVSYSLEERAQVRGALIDFILDPKVSTARVWDCYSLLRQYFPETPPADRVRLMDAFFARKRPDMAAYIFGHMRSHDNPAMHPTEDVYIRCLEGFARLPDPDSLRMVHNMLKMDTKIQMTTRLYNALMLGYVACDDPGTALEFWRDITNSREGPSYNSLEIVFWACERLPYGDRTARQIWAKMQRLDLEVPPQVFWAYCGALAGSGHVDEVIRLIRGMDVMVGYGPGLMTFGVTYNALPSEDSKAIFEEFARAEYPEIWAQLERKGRRETIEGIKFNIVREMHA</sequence>
<dbReference type="PROSITE" id="PS51257">
    <property type="entry name" value="PROKAR_LIPOPROTEIN"/>
    <property type="match status" value="1"/>
</dbReference>
<dbReference type="GO" id="GO:0007005">
    <property type="term" value="P:mitochondrion organization"/>
    <property type="evidence" value="ECO:0007669"/>
    <property type="project" value="TreeGrafter"/>
</dbReference>
<evidence type="ECO:0000313" key="1">
    <source>
        <dbReference type="EMBL" id="EGS18617.1"/>
    </source>
</evidence>
<dbReference type="GO" id="GO:0003729">
    <property type="term" value="F:mRNA binding"/>
    <property type="evidence" value="ECO:0007669"/>
    <property type="project" value="TreeGrafter"/>
</dbReference>
<dbReference type="Proteomes" id="UP000008066">
    <property type="component" value="Unassembled WGS sequence"/>
</dbReference>
<dbReference type="STRING" id="759272.G0SDL6"/>
<dbReference type="KEGG" id="cthr:CTHT_0052220"/>
<dbReference type="eggNOG" id="ENOG502S1M2">
    <property type="taxonomic scope" value="Eukaryota"/>
</dbReference>
<keyword evidence="2" id="KW-1185">Reference proteome</keyword>
<gene>
    <name evidence="1" type="ORF">CTHT_0052220</name>
</gene>
<dbReference type="RefSeq" id="XP_006695562.1">
    <property type="nucleotide sequence ID" value="XM_006695499.1"/>
</dbReference>
<proteinExistence type="predicted"/>
<dbReference type="AlphaFoldDB" id="G0SDL6"/>
<accession>G0SDL6</accession>
<dbReference type="PANTHER" id="PTHR47934:SF6">
    <property type="entry name" value="MITOCHONDRIAL GROUP I INTRON SPLICING FACTOR CCM1-RELATED"/>
    <property type="match status" value="1"/>
</dbReference>
<evidence type="ECO:0000313" key="2">
    <source>
        <dbReference type="Proteomes" id="UP000008066"/>
    </source>
</evidence>
<dbReference type="OMA" id="CLVFGHM"/>
<dbReference type="PANTHER" id="PTHR47934">
    <property type="entry name" value="PENTATRICOPEPTIDE REPEAT-CONTAINING PROTEIN PET309, MITOCHONDRIAL"/>
    <property type="match status" value="1"/>
</dbReference>
<dbReference type="InterPro" id="IPR011990">
    <property type="entry name" value="TPR-like_helical_dom_sf"/>
</dbReference>
<dbReference type="OrthoDB" id="185373at2759"/>
<dbReference type="GO" id="GO:0005739">
    <property type="term" value="C:mitochondrion"/>
    <property type="evidence" value="ECO:0007669"/>
    <property type="project" value="TreeGrafter"/>
</dbReference>
<dbReference type="InterPro" id="IPR051114">
    <property type="entry name" value="Mito_RNA_Proc_CCM1"/>
</dbReference>
<organism evidence="2">
    <name type="scientific">Chaetomium thermophilum (strain DSM 1495 / CBS 144.50 / IMI 039719)</name>
    <name type="common">Thermochaetoides thermophila</name>
    <dbReference type="NCBI Taxonomy" id="759272"/>
    <lineage>
        <taxon>Eukaryota</taxon>
        <taxon>Fungi</taxon>
        <taxon>Dikarya</taxon>
        <taxon>Ascomycota</taxon>
        <taxon>Pezizomycotina</taxon>
        <taxon>Sordariomycetes</taxon>
        <taxon>Sordariomycetidae</taxon>
        <taxon>Sordariales</taxon>
        <taxon>Chaetomiaceae</taxon>
        <taxon>Thermochaetoides</taxon>
    </lineage>
</organism>
<protein>
    <submittedName>
        <fullName evidence="1">Putative complex I protein</fullName>
    </submittedName>
</protein>
<name>G0SDL6_CHATD</name>
<dbReference type="EMBL" id="GL988045">
    <property type="protein sequence ID" value="EGS18617.1"/>
    <property type="molecule type" value="Genomic_DNA"/>
</dbReference>
<dbReference type="GO" id="GO:0006396">
    <property type="term" value="P:RNA processing"/>
    <property type="evidence" value="ECO:0007669"/>
    <property type="project" value="TreeGrafter"/>
</dbReference>
<dbReference type="Gene3D" id="1.25.40.10">
    <property type="entry name" value="Tetratricopeptide repeat domain"/>
    <property type="match status" value="2"/>
</dbReference>
<dbReference type="GeneID" id="18259260"/>
<dbReference type="HOGENOM" id="CLU_019319_0_0_1"/>
<reference evidence="1 2" key="1">
    <citation type="journal article" date="2011" name="Cell">
        <title>Insight into structure and assembly of the nuclear pore complex by utilizing the genome of a eukaryotic thermophile.</title>
        <authorList>
            <person name="Amlacher S."/>
            <person name="Sarges P."/>
            <person name="Flemming D."/>
            <person name="van Noort V."/>
            <person name="Kunze R."/>
            <person name="Devos D.P."/>
            <person name="Arumugam M."/>
            <person name="Bork P."/>
            <person name="Hurt E."/>
        </authorList>
    </citation>
    <scope>NUCLEOTIDE SEQUENCE [LARGE SCALE GENOMIC DNA]</scope>
    <source>
        <strain evidence="2">DSM 1495 / CBS 144.50 / IMI 039719</strain>
    </source>
</reference>